<organism evidence="2 3">
    <name type="scientific">Dreissena polymorpha</name>
    <name type="common">Zebra mussel</name>
    <name type="synonym">Mytilus polymorpha</name>
    <dbReference type="NCBI Taxonomy" id="45954"/>
    <lineage>
        <taxon>Eukaryota</taxon>
        <taxon>Metazoa</taxon>
        <taxon>Spiralia</taxon>
        <taxon>Lophotrochozoa</taxon>
        <taxon>Mollusca</taxon>
        <taxon>Bivalvia</taxon>
        <taxon>Autobranchia</taxon>
        <taxon>Heteroconchia</taxon>
        <taxon>Euheterodonta</taxon>
        <taxon>Imparidentia</taxon>
        <taxon>Neoheterodontei</taxon>
        <taxon>Myida</taxon>
        <taxon>Dreissenoidea</taxon>
        <taxon>Dreissenidae</taxon>
        <taxon>Dreissena</taxon>
    </lineage>
</organism>
<dbReference type="Gene3D" id="3.40.50.150">
    <property type="entry name" value="Vaccinia Virus protein VP39"/>
    <property type="match status" value="1"/>
</dbReference>
<reference evidence="2" key="2">
    <citation type="submission" date="2020-11" db="EMBL/GenBank/DDBJ databases">
        <authorList>
            <person name="McCartney M.A."/>
            <person name="Auch B."/>
            <person name="Kono T."/>
            <person name="Mallez S."/>
            <person name="Becker A."/>
            <person name="Gohl D.M."/>
            <person name="Silverstein K.A.T."/>
            <person name="Koren S."/>
            <person name="Bechman K.B."/>
            <person name="Herman A."/>
            <person name="Abrahante J.E."/>
            <person name="Garbe J."/>
        </authorList>
    </citation>
    <scope>NUCLEOTIDE SEQUENCE</scope>
    <source>
        <strain evidence="2">Duluth1</strain>
        <tissue evidence="2">Whole animal</tissue>
    </source>
</reference>
<dbReference type="Pfam" id="PF13649">
    <property type="entry name" value="Methyltransf_25"/>
    <property type="match status" value="1"/>
</dbReference>
<dbReference type="InterPro" id="IPR029063">
    <property type="entry name" value="SAM-dependent_MTases_sf"/>
</dbReference>
<evidence type="ECO:0000259" key="1">
    <source>
        <dbReference type="Pfam" id="PF13649"/>
    </source>
</evidence>
<dbReference type="EMBL" id="JAIWYP010000001">
    <property type="protein sequence ID" value="KAH3885235.1"/>
    <property type="molecule type" value="Genomic_DNA"/>
</dbReference>
<sequence length="199" mass="22632">MGCCSSGNLVAEDRERQMHEAATAMCNIQPSHFVLQVGFAHGHGLREALRLIRGGQGRVLGTETSQVLMSHVGRGLGEELQQGTLELGLYHPSSTPFIHNMFDVVFTVNDFLYWHDINATLKEVYRVMRPGCLFLTCLYQEPMVSKADRERQVHAHIDTKQYADSLTENGFVKVKIQEHRNAKSGFKYQTIYAYSRQRK</sequence>
<comment type="caution">
    <text evidence="2">The sequence shown here is derived from an EMBL/GenBank/DDBJ whole genome shotgun (WGS) entry which is preliminary data.</text>
</comment>
<evidence type="ECO:0000313" key="2">
    <source>
        <dbReference type="EMBL" id="KAH3885235.1"/>
    </source>
</evidence>
<dbReference type="InterPro" id="IPR041698">
    <property type="entry name" value="Methyltransf_25"/>
</dbReference>
<dbReference type="Proteomes" id="UP000828390">
    <property type="component" value="Unassembled WGS sequence"/>
</dbReference>
<proteinExistence type="predicted"/>
<dbReference type="CDD" id="cd02440">
    <property type="entry name" value="AdoMet_MTases"/>
    <property type="match status" value="1"/>
</dbReference>
<dbReference type="AlphaFoldDB" id="A0A9D4MZW0"/>
<keyword evidence="3" id="KW-1185">Reference proteome</keyword>
<protein>
    <recommendedName>
        <fullName evidence="1">Methyltransferase domain-containing protein</fullName>
    </recommendedName>
</protein>
<gene>
    <name evidence="2" type="ORF">DPMN_009228</name>
</gene>
<reference evidence="2" key="1">
    <citation type="journal article" date="2019" name="bioRxiv">
        <title>The Genome of the Zebra Mussel, Dreissena polymorpha: A Resource for Invasive Species Research.</title>
        <authorList>
            <person name="McCartney M.A."/>
            <person name="Auch B."/>
            <person name="Kono T."/>
            <person name="Mallez S."/>
            <person name="Zhang Y."/>
            <person name="Obille A."/>
            <person name="Becker A."/>
            <person name="Abrahante J.E."/>
            <person name="Garbe J."/>
            <person name="Badalamenti J.P."/>
            <person name="Herman A."/>
            <person name="Mangelson H."/>
            <person name="Liachko I."/>
            <person name="Sullivan S."/>
            <person name="Sone E.D."/>
            <person name="Koren S."/>
            <person name="Silverstein K.A.T."/>
            <person name="Beckman K.B."/>
            <person name="Gohl D.M."/>
        </authorList>
    </citation>
    <scope>NUCLEOTIDE SEQUENCE</scope>
    <source>
        <strain evidence="2">Duluth1</strain>
        <tissue evidence="2">Whole animal</tissue>
    </source>
</reference>
<accession>A0A9D4MZW0</accession>
<feature type="domain" description="Methyltransferase" evidence="1">
    <location>
        <begin position="34"/>
        <end position="131"/>
    </location>
</feature>
<evidence type="ECO:0000313" key="3">
    <source>
        <dbReference type="Proteomes" id="UP000828390"/>
    </source>
</evidence>
<name>A0A9D4MZW0_DREPO</name>
<dbReference type="SUPFAM" id="SSF53335">
    <property type="entry name" value="S-adenosyl-L-methionine-dependent methyltransferases"/>
    <property type="match status" value="1"/>
</dbReference>